<accession>A0A2R5GQ64</accession>
<dbReference type="InterPro" id="IPR020476">
    <property type="entry name" value="Nudix_hydrolase"/>
</dbReference>
<dbReference type="OrthoDB" id="447842at2759"/>
<dbReference type="GO" id="GO:0035539">
    <property type="term" value="F:8-oxo-7,8-dihydrodeoxyguanosine triphosphate pyrophosphatase activity"/>
    <property type="evidence" value="ECO:0007669"/>
    <property type="project" value="TreeGrafter"/>
</dbReference>
<dbReference type="PRINTS" id="PR00502">
    <property type="entry name" value="NUDIXFAMILY"/>
</dbReference>
<dbReference type="Pfam" id="PF00293">
    <property type="entry name" value="NUDIX"/>
    <property type="match status" value="1"/>
</dbReference>
<reference evidence="4 5" key="1">
    <citation type="submission" date="2017-12" db="EMBL/GenBank/DDBJ databases">
        <title>Sequencing, de novo assembly and annotation of complete genome of a new Thraustochytrid species, strain FCC1311.</title>
        <authorList>
            <person name="Sedici K."/>
            <person name="Godart F."/>
            <person name="Aiese Cigliano R."/>
            <person name="Sanseverino W."/>
            <person name="Barakat M."/>
            <person name="Ortet P."/>
            <person name="Marechal E."/>
            <person name="Cagnac O."/>
            <person name="Amato A."/>
        </authorList>
    </citation>
    <scope>NUCLEOTIDE SEQUENCE [LARGE SCALE GENOMIC DNA]</scope>
</reference>
<dbReference type="CDD" id="cd04678">
    <property type="entry name" value="NUDIX_MTH2_Nudt15"/>
    <property type="match status" value="1"/>
</dbReference>
<gene>
    <name evidence="4" type="ORF">FCC1311_069832</name>
</gene>
<evidence type="ECO:0000313" key="5">
    <source>
        <dbReference type="Proteomes" id="UP000241890"/>
    </source>
</evidence>
<dbReference type="SUPFAM" id="SSF55811">
    <property type="entry name" value="Nudix"/>
    <property type="match status" value="1"/>
</dbReference>
<comment type="similarity">
    <text evidence="2">Belongs to the Nudix hydrolase family.</text>
</comment>
<keyword evidence="1 2" id="KW-0378">Hydrolase</keyword>
<evidence type="ECO:0000256" key="1">
    <source>
        <dbReference type="ARBA" id="ARBA00022801"/>
    </source>
</evidence>
<keyword evidence="5" id="KW-1185">Reference proteome</keyword>
<protein>
    <submittedName>
        <fullName evidence="4">Nucleoside diphosphate-linked moiety X motif 6</fullName>
    </submittedName>
</protein>
<dbReference type="PANTHER" id="PTHR16099">
    <property type="entry name" value="8-OXO-DGTP DIPHOSPHATES NUDT15"/>
    <property type="match status" value="1"/>
</dbReference>
<proteinExistence type="inferred from homology"/>
<evidence type="ECO:0000256" key="2">
    <source>
        <dbReference type="RuleBase" id="RU003476"/>
    </source>
</evidence>
<dbReference type="Gene3D" id="3.90.79.10">
    <property type="entry name" value="Nucleoside Triphosphate Pyrophosphohydrolase"/>
    <property type="match status" value="1"/>
</dbReference>
<dbReference type="InterPro" id="IPR015797">
    <property type="entry name" value="NUDIX_hydrolase-like_dom_sf"/>
</dbReference>
<dbReference type="PROSITE" id="PS51462">
    <property type="entry name" value="NUDIX"/>
    <property type="match status" value="1"/>
</dbReference>
<dbReference type="PROSITE" id="PS00893">
    <property type="entry name" value="NUDIX_BOX"/>
    <property type="match status" value="1"/>
</dbReference>
<feature type="domain" description="Nudix hydrolase" evidence="3">
    <location>
        <begin position="41"/>
        <end position="181"/>
    </location>
</feature>
<dbReference type="InterPro" id="IPR000086">
    <property type="entry name" value="NUDIX_hydrolase_dom"/>
</dbReference>
<evidence type="ECO:0000259" key="3">
    <source>
        <dbReference type="PROSITE" id="PS51462"/>
    </source>
</evidence>
<dbReference type="AlphaFoldDB" id="A0A2R5GQ64"/>
<evidence type="ECO:0000313" key="4">
    <source>
        <dbReference type="EMBL" id="GBG30763.1"/>
    </source>
</evidence>
<sequence length="181" mass="19459">MDLDHKVAVFAAGVIAGAAATMLYVSQTQASCDNAKSKSKPVKVGVGIGVALQSADGKSVLVGLRKGSHGSGQWALPGGWLERGEAFEECALRELAEETGVEKRHLDSGYPVEVANIRSCNNAEFGSVSVFVTCRLAAGNEGVVRICEPDKCVEWRWIKNLADLGPEATLFRPLRYYFDNK</sequence>
<dbReference type="PANTHER" id="PTHR16099:SF5">
    <property type="entry name" value="NUCLEOTIDE TRIPHOSPHATE DIPHOSPHATASE NUDT15"/>
    <property type="match status" value="1"/>
</dbReference>
<dbReference type="EMBL" id="BEYU01000084">
    <property type="protein sequence ID" value="GBG30763.1"/>
    <property type="molecule type" value="Genomic_DNA"/>
</dbReference>
<comment type="caution">
    <text evidence="4">The sequence shown here is derived from an EMBL/GenBank/DDBJ whole genome shotgun (WGS) entry which is preliminary data.</text>
</comment>
<dbReference type="GO" id="GO:0006203">
    <property type="term" value="P:dGTP catabolic process"/>
    <property type="evidence" value="ECO:0007669"/>
    <property type="project" value="TreeGrafter"/>
</dbReference>
<dbReference type="GO" id="GO:0005829">
    <property type="term" value="C:cytosol"/>
    <property type="evidence" value="ECO:0007669"/>
    <property type="project" value="TreeGrafter"/>
</dbReference>
<dbReference type="Proteomes" id="UP000241890">
    <property type="component" value="Unassembled WGS sequence"/>
</dbReference>
<dbReference type="InParanoid" id="A0A2R5GQ64"/>
<organism evidence="4 5">
    <name type="scientific">Hondaea fermentalgiana</name>
    <dbReference type="NCBI Taxonomy" id="2315210"/>
    <lineage>
        <taxon>Eukaryota</taxon>
        <taxon>Sar</taxon>
        <taxon>Stramenopiles</taxon>
        <taxon>Bigyra</taxon>
        <taxon>Labyrinthulomycetes</taxon>
        <taxon>Thraustochytrida</taxon>
        <taxon>Thraustochytriidae</taxon>
        <taxon>Hondaea</taxon>
    </lineage>
</organism>
<name>A0A2R5GQ64_9STRA</name>
<dbReference type="InterPro" id="IPR020084">
    <property type="entry name" value="NUDIX_hydrolase_CS"/>
</dbReference>